<keyword evidence="2" id="KW-0378">Hydrolase</keyword>
<proteinExistence type="predicted"/>
<protein>
    <submittedName>
        <fullName evidence="2">Homing endonuclease</fullName>
    </submittedName>
</protein>
<dbReference type="InterPro" id="IPR016177">
    <property type="entry name" value="DNA-bd_dom_sf"/>
</dbReference>
<dbReference type="InterPro" id="IPR044925">
    <property type="entry name" value="His-Me_finger_sf"/>
</dbReference>
<evidence type="ECO:0000259" key="1">
    <source>
        <dbReference type="Pfam" id="PF13392"/>
    </source>
</evidence>
<dbReference type="KEGG" id="vg:79714379"/>
<reference evidence="3" key="1">
    <citation type="submission" date="2018-05" db="EMBL/GenBank/DDBJ databases">
        <title>Host range determinants of Salmonella infecting bacteriophages.</title>
        <authorList>
            <person name="Gencay Y.E."/>
        </authorList>
    </citation>
    <scope>NUCLEOTIDE SEQUENCE [LARGE SCALE GENOMIC DNA]</scope>
</reference>
<dbReference type="InterPro" id="IPR003615">
    <property type="entry name" value="HNH_nuc"/>
</dbReference>
<dbReference type="EMBL" id="MH370358">
    <property type="protein sequence ID" value="AXC39504.1"/>
    <property type="molecule type" value="Genomic_DNA"/>
</dbReference>
<name>A0A2Z5HHB1_9CAUD</name>
<accession>A0A2Z5HHB1</accession>
<evidence type="ECO:0000313" key="3">
    <source>
        <dbReference type="Proteomes" id="UP000252366"/>
    </source>
</evidence>
<sequence length="156" mass="17647">MKYLDVSKQFKYCPDTGQVTRISTGAEVGTVGVRGYLCCGMGGKTVYVHRIAWCLYNKCDLDRKTQIDHINHNRLDNRIENLRATDNTGNSKNKTMRKINKSGATGVSFHKAAGKWRAFIKVNYKQVHLGLYDDFDVAVAARKAAESKYGFHENHE</sequence>
<organism evidence="2 3">
    <name type="scientific">Salmonella phage S100</name>
    <dbReference type="NCBI Taxonomy" id="2231334"/>
    <lineage>
        <taxon>Viruses</taxon>
        <taxon>Duplodnaviria</taxon>
        <taxon>Heunggongvirae</taxon>
        <taxon>Uroviricota</taxon>
        <taxon>Caudoviricetes</taxon>
        <taxon>Sarkviridae</taxon>
        <taxon>Guernseyvirinae</taxon>
        <taxon>Jerseyvirus</taxon>
        <taxon>Jerseyvirus S100</taxon>
    </lineage>
</organism>
<dbReference type="SUPFAM" id="SSF54171">
    <property type="entry name" value="DNA-binding domain"/>
    <property type="match status" value="1"/>
</dbReference>
<dbReference type="RefSeq" id="YP_010747621.1">
    <property type="nucleotide sequence ID" value="NC_073200.1"/>
</dbReference>
<keyword evidence="2" id="KW-0255">Endonuclease</keyword>
<dbReference type="Pfam" id="PF13392">
    <property type="entry name" value="HNH_3"/>
    <property type="match status" value="1"/>
</dbReference>
<dbReference type="GeneID" id="79714379"/>
<dbReference type="SUPFAM" id="SSF54060">
    <property type="entry name" value="His-Me finger endonucleases"/>
    <property type="match status" value="1"/>
</dbReference>
<dbReference type="GO" id="GO:0004519">
    <property type="term" value="F:endonuclease activity"/>
    <property type="evidence" value="ECO:0007669"/>
    <property type="project" value="UniProtKB-KW"/>
</dbReference>
<keyword evidence="2" id="KW-0540">Nuclease</keyword>
<evidence type="ECO:0000313" key="2">
    <source>
        <dbReference type="EMBL" id="AXC39504.1"/>
    </source>
</evidence>
<feature type="domain" description="HNH nuclease" evidence="1">
    <location>
        <begin position="46"/>
        <end position="89"/>
    </location>
</feature>
<dbReference type="Gene3D" id="3.90.75.20">
    <property type="match status" value="1"/>
</dbReference>
<dbReference type="GO" id="GO:0003677">
    <property type="term" value="F:DNA binding"/>
    <property type="evidence" value="ECO:0007669"/>
    <property type="project" value="InterPro"/>
</dbReference>
<dbReference type="Proteomes" id="UP000252366">
    <property type="component" value="Segment"/>
</dbReference>
<keyword evidence="3" id="KW-1185">Reference proteome</keyword>